<dbReference type="GeneID" id="17261717"/>
<dbReference type="STRING" id="2903.R1BZ85"/>
<dbReference type="GO" id="GO:0016020">
    <property type="term" value="C:membrane"/>
    <property type="evidence" value="ECO:0007669"/>
    <property type="project" value="UniProtKB-SubCell"/>
</dbReference>
<evidence type="ECO:0000256" key="4">
    <source>
        <dbReference type="ARBA" id="ARBA00022840"/>
    </source>
</evidence>
<evidence type="ECO:0000259" key="10">
    <source>
        <dbReference type="PROSITE" id="PS50929"/>
    </source>
</evidence>
<feature type="domain" description="ABC transporter" evidence="9">
    <location>
        <begin position="592"/>
        <end position="811"/>
    </location>
</feature>
<keyword evidence="12" id="KW-1185">Reference proteome</keyword>
<dbReference type="Gene3D" id="3.40.50.300">
    <property type="entry name" value="P-loop containing nucleotide triphosphate hydrolases"/>
    <property type="match status" value="1"/>
</dbReference>
<dbReference type="Proteomes" id="UP000013827">
    <property type="component" value="Unassembled WGS sequence"/>
</dbReference>
<proteinExistence type="predicted"/>
<protein>
    <recommendedName>
        <fullName evidence="13">ABC transporter</fullName>
    </recommendedName>
</protein>
<evidence type="ECO:0000313" key="11">
    <source>
        <dbReference type="EnsemblProtists" id="EOD15568"/>
    </source>
</evidence>
<dbReference type="AlphaFoldDB" id="A0A0D3IWD3"/>
<evidence type="ECO:0000313" key="12">
    <source>
        <dbReference type="Proteomes" id="UP000013827"/>
    </source>
</evidence>
<dbReference type="SUPFAM" id="SSF52540">
    <property type="entry name" value="P-loop containing nucleoside triphosphate hydrolases"/>
    <property type="match status" value="1"/>
</dbReference>
<dbReference type="PANTHER" id="PTHR43394">
    <property type="entry name" value="ATP-DEPENDENT PERMEASE MDL1, MITOCHONDRIAL"/>
    <property type="match status" value="1"/>
</dbReference>
<dbReference type="InterPro" id="IPR011527">
    <property type="entry name" value="ABC1_TM_dom"/>
</dbReference>
<evidence type="ECO:0000256" key="6">
    <source>
        <dbReference type="ARBA" id="ARBA00023136"/>
    </source>
</evidence>
<dbReference type="InterPro" id="IPR003593">
    <property type="entry name" value="AAA+_ATPase"/>
</dbReference>
<dbReference type="KEGG" id="ehx:EMIHUDRAFT_119304"/>
<keyword evidence="3" id="KW-0547">Nucleotide-binding</keyword>
<keyword evidence="5" id="KW-1133">Transmembrane helix</keyword>
<dbReference type="SUPFAM" id="SSF90123">
    <property type="entry name" value="ABC transporter transmembrane region"/>
    <property type="match status" value="1"/>
</dbReference>
<dbReference type="eggNOG" id="KOG0058">
    <property type="taxonomic scope" value="Eukaryota"/>
</dbReference>
<dbReference type="RefSeq" id="XP_005767997.1">
    <property type="nucleotide sequence ID" value="XM_005767940.1"/>
</dbReference>
<dbReference type="EnsemblProtists" id="EOD15568">
    <property type="protein sequence ID" value="EOD15568"/>
    <property type="gene ID" value="EMIHUDRAFT_119304"/>
</dbReference>
<evidence type="ECO:0000256" key="2">
    <source>
        <dbReference type="ARBA" id="ARBA00022692"/>
    </source>
</evidence>
<reference evidence="12" key="1">
    <citation type="journal article" date="2013" name="Nature">
        <title>Pan genome of the phytoplankton Emiliania underpins its global distribution.</title>
        <authorList>
            <person name="Read B.A."/>
            <person name="Kegel J."/>
            <person name="Klute M.J."/>
            <person name="Kuo A."/>
            <person name="Lefebvre S.C."/>
            <person name="Maumus F."/>
            <person name="Mayer C."/>
            <person name="Miller J."/>
            <person name="Monier A."/>
            <person name="Salamov A."/>
            <person name="Young J."/>
            <person name="Aguilar M."/>
            <person name="Claverie J.M."/>
            <person name="Frickenhaus S."/>
            <person name="Gonzalez K."/>
            <person name="Herman E.K."/>
            <person name="Lin Y.C."/>
            <person name="Napier J."/>
            <person name="Ogata H."/>
            <person name="Sarno A.F."/>
            <person name="Shmutz J."/>
            <person name="Schroeder D."/>
            <person name="de Vargas C."/>
            <person name="Verret F."/>
            <person name="von Dassow P."/>
            <person name="Valentin K."/>
            <person name="Van de Peer Y."/>
            <person name="Wheeler G."/>
            <person name="Dacks J.B."/>
            <person name="Delwiche C.F."/>
            <person name="Dyhrman S.T."/>
            <person name="Glockner G."/>
            <person name="John U."/>
            <person name="Richards T."/>
            <person name="Worden A.Z."/>
            <person name="Zhang X."/>
            <person name="Grigoriev I.V."/>
            <person name="Allen A.E."/>
            <person name="Bidle K."/>
            <person name="Borodovsky M."/>
            <person name="Bowler C."/>
            <person name="Brownlee C."/>
            <person name="Cock J.M."/>
            <person name="Elias M."/>
            <person name="Gladyshev V.N."/>
            <person name="Groth M."/>
            <person name="Guda C."/>
            <person name="Hadaegh A."/>
            <person name="Iglesias-Rodriguez M.D."/>
            <person name="Jenkins J."/>
            <person name="Jones B.M."/>
            <person name="Lawson T."/>
            <person name="Leese F."/>
            <person name="Lindquist E."/>
            <person name="Lobanov A."/>
            <person name="Lomsadze A."/>
            <person name="Malik S.B."/>
            <person name="Marsh M.E."/>
            <person name="Mackinder L."/>
            <person name="Mock T."/>
            <person name="Mueller-Roeber B."/>
            <person name="Pagarete A."/>
            <person name="Parker M."/>
            <person name="Probert I."/>
            <person name="Quesneville H."/>
            <person name="Raines C."/>
            <person name="Rensing S.A."/>
            <person name="Riano-Pachon D.M."/>
            <person name="Richier S."/>
            <person name="Rokitta S."/>
            <person name="Shiraiwa Y."/>
            <person name="Soanes D.M."/>
            <person name="van der Giezen M."/>
            <person name="Wahlund T.M."/>
            <person name="Williams B."/>
            <person name="Wilson W."/>
            <person name="Wolfe G."/>
            <person name="Wurch L.L."/>
        </authorList>
    </citation>
    <scope>NUCLEOTIDE SEQUENCE</scope>
</reference>
<dbReference type="InterPro" id="IPR017871">
    <property type="entry name" value="ABC_transporter-like_CS"/>
</dbReference>
<feature type="compositionally biased region" description="Low complexity" evidence="7">
    <location>
        <begin position="255"/>
        <end position="273"/>
    </location>
</feature>
<sequence>MPVFSKLVVIAATAAIDIAMAAPVSEALPACPAYQTERHCTIEECINKALAAEGMCCYDHTHHVCTPHGATACKGADLALCQASHKPKNAGQIIVKKFSVRNNCDEDIEVEDFGKVPKHEQATFFSAGAVPLPEARKAPSDAAHLKWRRASWDIEGNNGRWEMPFAMNGAFMVATNGDLNTPLPLTNLPDVEPWYGYGMSSSLVAFSPGTSEPACVDAGAAWSAKDDMSDCAADAGGLVCDASNLSPECSKRKPAASTSTTGSAGTNGASSSALPTATAMPDIEPLSTADSAALVRSFLWPERWRLAGGFVLLTASSSISLVFPRVMGEVMDGCLSGGGSWTPDTAALALFALSGVQAGLVAYRGREHRRLSLTLLLSPRHTGRPDQPPPAAAASSLWPGVIMVGGCSLAMVSLSPKLCLVSFATFPAAVLLSRHMGKRIKARQRAVQEALAAAAAEAHSALLNVRTLRLFAAERLASERYDERVRAARDEAATAGLYAAAVESGVGLAMQSSLLSVLAVGGQQVLDGALSYGELSSFFMYTLFLGFNAGNIATAYAELRRAAGASERVLALIGRPPPLTGSGTLPDCRGEFAFENLRFAYPTRPAETILDGLSLRVRQGERVAVIGQSGSGKSTLISLLTGLYEPAGGRDIAEIWPRLALYELAGGREPVLLSGSLRDNIALGKPDATEEELRDAARRAGCDFALSGGAWEREVGEQGMQLSGGQRQRIALARVLLRPSPVVALDEFTAALDPATEAALLDSVEEALAGRTLLLVTHRKSALRIADRVVELGPAGRVISDSSSAAGGSSATRR</sequence>
<comment type="subcellular location">
    <subcellularLocation>
        <location evidence="1">Membrane</location>
        <topology evidence="1">Multi-pass membrane protein</topology>
    </subcellularLocation>
</comment>
<feature type="domain" description="ABC transmembrane type-1" evidence="10">
    <location>
        <begin position="395"/>
        <end position="561"/>
    </location>
</feature>
<evidence type="ECO:0000256" key="8">
    <source>
        <dbReference type="SAM" id="SignalP"/>
    </source>
</evidence>
<dbReference type="GO" id="GO:0016887">
    <property type="term" value="F:ATP hydrolysis activity"/>
    <property type="evidence" value="ECO:0007669"/>
    <property type="project" value="InterPro"/>
</dbReference>
<dbReference type="PROSITE" id="PS50929">
    <property type="entry name" value="ABC_TM1F"/>
    <property type="match status" value="1"/>
</dbReference>
<dbReference type="GO" id="GO:0015421">
    <property type="term" value="F:ABC-type oligopeptide transporter activity"/>
    <property type="evidence" value="ECO:0007669"/>
    <property type="project" value="TreeGrafter"/>
</dbReference>
<feature type="region of interest" description="Disordered" evidence="7">
    <location>
        <begin position="248"/>
        <end position="276"/>
    </location>
</feature>
<evidence type="ECO:0000259" key="9">
    <source>
        <dbReference type="PROSITE" id="PS50893"/>
    </source>
</evidence>
<dbReference type="PANTHER" id="PTHR43394:SF1">
    <property type="entry name" value="ATP-BINDING CASSETTE SUB-FAMILY B MEMBER 10, MITOCHONDRIAL"/>
    <property type="match status" value="1"/>
</dbReference>
<keyword evidence="2" id="KW-0812">Transmembrane</keyword>
<feature type="chain" id="PRO_5044291234" description="ABC transporter" evidence="8">
    <location>
        <begin position="22"/>
        <end position="814"/>
    </location>
</feature>
<evidence type="ECO:0000256" key="5">
    <source>
        <dbReference type="ARBA" id="ARBA00022989"/>
    </source>
</evidence>
<dbReference type="InterPro" id="IPR036640">
    <property type="entry name" value="ABC1_TM_sf"/>
</dbReference>
<dbReference type="InterPro" id="IPR003439">
    <property type="entry name" value="ABC_transporter-like_ATP-bd"/>
</dbReference>
<dbReference type="HOGENOM" id="CLU_346984_0_0_1"/>
<evidence type="ECO:0000256" key="3">
    <source>
        <dbReference type="ARBA" id="ARBA00022741"/>
    </source>
</evidence>
<reference evidence="11" key="2">
    <citation type="submission" date="2024-10" db="UniProtKB">
        <authorList>
            <consortium name="EnsemblProtists"/>
        </authorList>
    </citation>
    <scope>IDENTIFICATION</scope>
</reference>
<keyword evidence="8" id="KW-0732">Signal</keyword>
<accession>A0A0D3IWD3</accession>
<keyword evidence="4" id="KW-0067">ATP-binding</keyword>
<dbReference type="Gene3D" id="1.20.1560.10">
    <property type="entry name" value="ABC transporter type 1, transmembrane domain"/>
    <property type="match status" value="1"/>
</dbReference>
<dbReference type="InterPro" id="IPR027417">
    <property type="entry name" value="P-loop_NTPase"/>
</dbReference>
<organism evidence="11 12">
    <name type="scientific">Emiliania huxleyi (strain CCMP1516)</name>
    <dbReference type="NCBI Taxonomy" id="280463"/>
    <lineage>
        <taxon>Eukaryota</taxon>
        <taxon>Haptista</taxon>
        <taxon>Haptophyta</taxon>
        <taxon>Prymnesiophyceae</taxon>
        <taxon>Isochrysidales</taxon>
        <taxon>Noelaerhabdaceae</taxon>
        <taxon>Emiliania</taxon>
    </lineage>
</organism>
<evidence type="ECO:0000256" key="1">
    <source>
        <dbReference type="ARBA" id="ARBA00004141"/>
    </source>
</evidence>
<dbReference type="Pfam" id="PF00005">
    <property type="entry name" value="ABC_tran"/>
    <property type="match status" value="1"/>
</dbReference>
<dbReference type="PROSITE" id="PS00211">
    <property type="entry name" value="ABC_TRANSPORTER_1"/>
    <property type="match status" value="1"/>
</dbReference>
<dbReference type="Pfam" id="PF00664">
    <property type="entry name" value="ABC_membrane"/>
    <property type="match status" value="1"/>
</dbReference>
<feature type="signal peptide" evidence="8">
    <location>
        <begin position="1"/>
        <end position="21"/>
    </location>
</feature>
<dbReference type="PROSITE" id="PS50893">
    <property type="entry name" value="ABC_TRANSPORTER_2"/>
    <property type="match status" value="1"/>
</dbReference>
<dbReference type="SMART" id="SM00382">
    <property type="entry name" value="AAA"/>
    <property type="match status" value="1"/>
</dbReference>
<dbReference type="GO" id="GO:0005524">
    <property type="term" value="F:ATP binding"/>
    <property type="evidence" value="ECO:0007669"/>
    <property type="project" value="UniProtKB-KW"/>
</dbReference>
<name>A0A0D3IWD3_EMIH1</name>
<evidence type="ECO:0000256" key="7">
    <source>
        <dbReference type="SAM" id="MobiDB-lite"/>
    </source>
</evidence>
<keyword evidence="6" id="KW-0472">Membrane</keyword>
<evidence type="ECO:0008006" key="13">
    <source>
        <dbReference type="Google" id="ProtNLM"/>
    </source>
</evidence>
<dbReference type="PaxDb" id="2903-EOD15568"/>
<dbReference type="InterPro" id="IPR039421">
    <property type="entry name" value="Type_1_exporter"/>
</dbReference>